<dbReference type="SUPFAM" id="SSF51569">
    <property type="entry name" value="Aldolase"/>
    <property type="match status" value="1"/>
</dbReference>
<dbReference type="InterPro" id="IPR001381">
    <property type="entry name" value="DHquinase_I"/>
</dbReference>
<dbReference type="GO" id="GO:0008652">
    <property type="term" value="P:amino acid biosynthetic process"/>
    <property type="evidence" value="ECO:0007669"/>
    <property type="project" value="UniProtKB-KW"/>
</dbReference>
<gene>
    <name evidence="5 6" type="primary">aroD</name>
    <name evidence="7" type="ORF">FB463_002499</name>
    <name evidence="6" type="ORF">FFA01_19820</name>
</gene>
<keyword evidence="2 5" id="KW-0057">Aromatic amino acid biosynthesis</keyword>
<dbReference type="EC" id="4.2.1.10" evidence="5"/>
<dbReference type="EMBL" id="BJUV01000018">
    <property type="protein sequence ID" value="GEK83673.1"/>
    <property type="molecule type" value="Genomic_DNA"/>
</dbReference>
<reference evidence="6 8" key="1">
    <citation type="submission" date="2019-07" db="EMBL/GenBank/DDBJ databases">
        <title>Whole genome shotgun sequence of Frigoribacterium faeni NBRC 103066.</title>
        <authorList>
            <person name="Hosoyama A."/>
            <person name="Uohara A."/>
            <person name="Ohji S."/>
            <person name="Ichikawa N."/>
        </authorList>
    </citation>
    <scope>NUCLEOTIDE SEQUENCE [LARGE SCALE GENOMIC DNA]</scope>
    <source>
        <strain evidence="6 8">NBRC 103066</strain>
    </source>
</reference>
<comment type="caution">
    <text evidence="7">The sequence shown here is derived from an EMBL/GenBank/DDBJ whole genome shotgun (WGS) entry which is preliminary data.</text>
</comment>
<dbReference type="CDD" id="cd00502">
    <property type="entry name" value="DHQase_I"/>
    <property type="match status" value="1"/>
</dbReference>
<dbReference type="InterPro" id="IPR013785">
    <property type="entry name" value="Aldolase_TIM"/>
</dbReference>
<evidence type="ECO:0000313" key="6">
    <source>
        <dbReference type="EMBL" id="GEK83673.1"/>
    </source>
</evidence>
<dbReference type="Proteomes" id="UP000522688">
    <property type="component" value="Unassembled WGS sequence"/>
</dbReference>
<dbReference type="EMBL" id="JACGWW010000003">
    <property type="protein sequence ID" value="MBA8814233.1"/>
    <property type="molecule type" value="Genomic_DNA"/>
</dbReference>
<comment type="function">
    <text evidence="5">Involved in the third step of the chorismate pathway, which leads to the biosynthesis of aromatic amino acids. Catalyzes the cis-dehydration of 3-dehydroquinate (DHQ) and introduces the first double bond of the aromatic ring to yield 3-dehydroshikimate.</text>
</comment>
<dbReference type="GO" id="GO:0009073">
    <property type="term" value="P:aromatic amino acid family biosynthetic process"/>
    <property type="evidence" value="ECO:0007669"/>
    <property type="project" value="UniProtKB-KW"/>
</dbReference>
<dbReference type="GO" id="GO:0009423">
    <property type="term" value="P:chorismate biosynthetic process"/>
    <property type="evidence" value="ECO:0007669"/>
    <property type="project" value="UniProtKB-UniRule"/>
</dbReference>
<evidence type="ECO:0000313" key="7">
    <source>
        <dbReference type="EMBL" id="MBA8814233.1"/>
    </source>
</evidence>
<evidence type="ECO:0000313" key="9">
    <source>
        <dbReference type="Proteomes" id="UP000522688"/>
    </source>
</evidence>
<feature type="active site" description="Schiff-base intermediate with substrate" evidence="5">
    <location>
        <position position="175"/>
    </location>
</feature>
<dbReference type="PANTHER" id="PTHR43699:SF1">
    <property type="entry name" value="3-DEHYDROQUINATE DEHYDRATASE"/>
    <property type="match status" value="1"/>
</dbReference>
<evidence type="ECO:0000256" key="1">
    <source>
        <dbReference type="ARBA" id="ARBA00001864"/>
    </source>
</evidence>
<comment type="catalytic activity">
    <reaction evidence="1 5">
        <text>3-dehydroquinate = 3-dehydroshikimate + H2O</text>
        <dbReference type="Rhea" id="RHEA:21096"/>
        <dbReference type="ChEBI" id="CHEBI:15377"/>
        <dbReference type="ChEBI" id="CHEBI:16630"/>
        <dbReference type="ChEBI" id="CHEBI:32364"/>
        <dbReference type="EC" id="4.2.1.10"/>
    </reaction>
</comment>
<accession>A0A7W3JK04</accession>
<proteinExistence type="inferred from homology"/>
<evidence type="ECO:0000256" key="4">
    <source>
        <dbReference type="ARBA" id="ARBA00023270"/>
    </source>
</evidence>
<comment type="subunit">
    <text evidence="5">Homodimer.</text>
</comment>
<evidence type="ECO:0000256" key="5">
    <source>
        <dbReference type="HAMAP-Rule" id="MF_00214"/>
    </source>
</evidence>
<dbReference type="Gene3D" id="3.20.20.70">
    <property type="entry name" value="Aldolase class I"/>
    <property type="match status" value="1"/>
</dbReference>
<dbReference type="FunFam" id="3.20.20.70:FF:000047">
    <property type="entry name" value="3-dehydroquinate dehydratase"/>
    <property type="match status" value="1"/>
</dbReference>
<evidence type="ECO:0000313" key="8">
    <source>
        <dbReference type="Proteomes" id="UP000321154"/>
    </source>
</evidence>
<feature type="binding site" evidence="5">
    <location>
        <position position="241"/>
    </location>
    <ligand>
        <name>3-dehydroquinate</name>
        <dbReference type="ChEBI" id="CHEBI:32364"/>
    </ligand>
</feature>
<feature type="binding site" evidence="5">
    <location>
        <position position="237"/>
    </location>
    <ligand>
        <name>3-dehydroquinate</name>
        <dbReference type="ChEBI" id="CHEBI:32364"/>
    </ligand>
</feature>
<keyword evidence="4 5" id="KW-0704">Schiff base</keyword>
<dbReference type="Proteomes" id="UP000321154">
    <property type="component" value="Unassembled WGS sequence"/>
</dbReference>
<dbReference type="UniPathway" id="UPA00053">
    <property type="reaction ID" value="UER00086"/>
</dbReference>
<keyword evidence="5" id="KW-0028">Amino-acid biosynthesis</keyword>
<feature type="binding site" evidence="5">
    <location>
        <position position="87"/>
    </location>
    <ligand>
        <name>3-dehydroquinate</name>
        <dbReference type="ChEBI" id="CHEBI:32364"/>
    </ligand>
</feature>
<reference evidence="7 9" key="2">
    <citation type="submission" date="2020-07" db="EMBL/GenBank/DDBJ databases">
        <title>Sequencing the genomes of 1000 actinobacteria strains.</title>
        <authorList>
            <person name="Klenk H.-P."/>
        </authorList>
    </citation>
    <scope>NUCLEOTIDE SEQUENCE [LARGE SCALE GENOMIC DNA]</scope>
    <source>
        <strain evidence="7 9">DSM 10309</strain>
    </source>
</reference>
<dbReference type="GO" id="GO:0003855">
    <property type="term" value="F:3-dehydroquinate dehydratase activity"/>
    <property type="evidence" value="ECO:0007669"/>
    <property type="project" value="UniProtKB-UniRule"/>
</dbReference>
<dbReference type="InterPro" id="IPR050146">
    <property type="entry name" value="Type-I_3-dehydroquinase"/>
</dbReference>
<feature type="binding site" evidence="5">
    <location>
        <position position="218"/>
    </location>
    <ligand>
        <name>3-dehydroquinate</name>
        <dbReference type="ChEBI" id="CHEBI:32364"/>
    </ligand>
</feature>
<dbReference type="OrthoDB" id="9813659at2"/>
<protein>
    <recommendedName>
        <fullName evidence="5">3-dehydroquinate dehydratase</fullName>
        <shortName evidence="5">3-dehydroquinase</shortName>
        <ecNumber evidence="5">4.2.1.10</ecNumber>
    </recommendedName>
    <alternativeName>
        <fullName evidence="5">Type I DHQase</fullName>
    </alternativeName>
    <alternativeName>
        <fullName evidence="5">Type I dehydroquinase</fullName>
        <shortName evidence="5">DHQ1</shortName>
    </alternativeName>
</protein>
<dbReference type="HAMAP" id="MF_00214">
    <property type="entry name" value="AroD"/>
    <property type="match status" value="1"/>
</dbReference>
<evidence type="ECO:0000256" key="2">
    <source>
        <dbReference type="ARBA" id="ARBA00023141"/>
    </source>
</evidence>
<feature type="binding site" evidence="5">
    <location>
        <begin position="50"/>
        <end position="52"/>
    </location>
    <ligand>
        <name>3-dehydroquinate</name>
        <dbReference type="ChEBI" id="CHEBI:32364"/>
    </ligand>
</feature>
<dbReference type="PANTHER" id="PTHR43699">
    <property type="entry name" value="3-DEHYDROQUINATE DEHYDRATASE"/>
    <property type="match status" value="1"/>
</dbReference>
<dbReference type="NCBIfam" id="TIGR01093">
    <property type="entry name" value="aroD"/>
    <property type="match status" value="1"/>
</dbReference>
<dbReference type="Pfam" id="PF01487">
    <property type="entry name" value="DHquinase_I"/>
    <property type="match status" value="1"/>
</dbReference>
<keyword evidence="3 5" id="KW-0456">Lyase</keyword>
<keyword evidence="8" id="KW-1185">Reference proteome</keyword>
<sequence>MIPTPQPVTLRSVVLGDGRPAVCVPLTGRTEEALVATAAALPRDAYDLVELRLDWLTAVDDTAQATAAVVAVRTALPDDVPLIATFRTKQEGGERDITPDDYGLLLRALVGTGAVDALDVEMFTQPDVLETVVDAAHAAGVAVVMSSHDFEATPARAEIVSRLVQQQELGADVVKLAAMPRSADDVLTLLAATAEFRSGAGLVPAITMSMGPLGAVSRVAGETFGSCLSFGTVGDASAPGQLDAAGLRAALGLLHGD</sequence>
<dbReference type="AlphaFoldDB" id="A0A7W3JK04"/>
<evidence type="ECO:0000256" key="3">
    <source>
        <dbReference type="ARBA" id="ARBA00023239"/>
    </source>
</evidence>
<dbReference type="GO" id="GO:0046279">
    <property type="term" value="P:3,4-dihydroxybenzoate biosynthetic process"/>
    <property type="evidence" value="ECO:0007669"/>
    <property type="project" value="UniProtKB-ARBA"/>
</dbReference>
<comment type="caution">
    <text evidence="5">Lacks conserved residue(s) required for the propagation of feature annotation.</text>
</comment>
<comment type="similarity">
    <text evidence="5">Belongs to the type-I 3-dehydroquinase family.</text>
</comment>
<name>A0A7W3JK04_9MICO</name>
<comment type="pathway">
    <text evidence="5">Metabolic intermediate biosynthesis; chorismate biosynthesis; chorismate from D-erythrose 4-phosphate and phosphoenolpyruvate: step 3/7.</text>
</comment>
<dbReference type="RefSeq" id="WP_146855633.1">
    <property type="nucleotide sequence ID" value="NZ_BAAAHR010000007.1"/>
</dbReference>
<feature type="active site" description="Proton donor/acceptor" evidence="5">
    <location>
        <position position="148"/>
    </location>
</feature>
<organism evidence="7 9">
    <name type="scientific">Frigoribacterium faeni</name>
    <dbReference type="NCBI Taxonomy" id="145483"/>
    <lineage>
        <taxon>Bacteria</taxon>
        <taxon>Bacillati</taxon>
        <taxon>Actinomycetota</taxon>
        <taxon>Actinomycetes</taxon>
        <taxon>Micrococcales</taxon>
        <taxon>Microbacteriaceae</taxon>
        <taxon>Frigoribacterium</taxon>
    </lineage>
</organism>